<dbReference type="Proteomes" id="UP000016932">
    <property type="component" value="Unassembled WGS sequence"/>
</dbReference>
<keyword evidence="4" id="KW-1185">Reference proteome</keyword>
<dbReference type="PANTHER" id="PTHR28122:SF1">
    <property type="entry name" value="E3 UBIQUITIN-PROTEIN LIGASE SUBSTRATE RECEPTOR MMS22"/>
    <property type="match status" value="1"/>
</dbReference>
<dbReference type="InterPro" id="IPR019021">
    <property type="entry name" value="Mms22"/>
</dbReference>
<dbReference type="GO" id="GO:0031297">
    <property type="term" value="P:replication fork processing"/>
    <property type="evidence" value="ECO:0007669"/>
    <property type="project" value="InterPro"/>
</dbReference>
<feature type="compositionally biased region" description="Low complexity" evidence="2">
    <location>
        <begin position="335"/>
        <end position="349"/>
    </location>
</feature>
<feature type="compositionally biased region" description="Basic and acidic residues" evidence="2">
    <location>
        <begin position="484"/>
        <end position="503"/>
    </location>
</feature>
<gene>
    <name evidence="3" type="ORF">MYCFIDRAFT_192447</name>
</gene>
<dbReference type="RefSeq" id="XP_007921352.1">
    <property type="nucleotide sequence ID" value="XM_007923161.1"/>
</dbReference>
<feature type="region of interest" description="Disordered" evidence="2">
    <location>
        <begin position="109"/>
        <end position="136"/>
    </location>
</feature>
<feature type="compositionally biased region" description="Polar residues" evidence="2">
    <location>
        <begin position="474"/>
        <end position="483"/>
    </location>
</feature>
<feature type="coiled-coil region" evidence="1">
    <location>
        <begin position="1586"/>
        <end position="1613"/>
    </location>
</feature>
<feature type="compositionally biased region" description="Polar residues" evidence="2">
    <location>
        <begin position="392"/>
        <end position="401"/>
    </location>
</feature>
<feature type="region of interest" description="Disordered" evidence="2">
    <location>
        <begin position="176"/>
        <end position="203"/>
    </location>
</feature>
<dbReference type="PANTHER" id="PTHR28122">
    <property type="entry name" value="E3 UBIQUITIN-PROTEIN LIGASE SUBSTRATE RECEPTOR MMS22"/>
    <property type="match status" value="1"/>
</dbReference>
<dbReference type="GO" id="GO:0000724">
    <property type="term" value="P:double-strand break repair via homologous recombination"/>
    <property type="evidence" value="ECO:0007669"/>
    <property type="project" value="TreeGrafter"/>
</dbReference>
<dbReference type="GO" id="GO:0005634">
    <property type="term" value="C:nucleus"/>
    <property type="evidence" value="ECO:0007669"/>
    <property type="project" value="InterPro"/>
</dbReference>
<dbReference type="GeneID" id="19335275"/>
<sequence length="1955" mass="218856">MVAVCSSDLGIKSGSSGLRILWPLEPRNRLKLVACLEVRLDRGEVADSDEDELELELSIESSAETPPRKRPRLDQVSGITGLAPPSDHGAKTDDEDEIAWLPAKAATTYGRKGKGKPARSNATASSSRAQSVERYGGDKLVPMIPALPDKTICEAIRTTASSPAHGWLGGTTDLDNAKPSLSIDSPLAVPLPPSSADSSDEDELPDVSQIFAAKRQDNRYASRCRTSSSLSERSVSPPTDFHSPIRPLTSRSESGREALCTTASDEMVGVTLNDFAAVDDDVASAKRSLRARKDIQLHPYLLEKAKYQRQFMERGLKPVRLVQSDPQRENDGTPSYPSSSQATLPSSSPAVSEIGVTSEKPTIQPTSITLSPEQAEPRKGVARRHWGKEQEQLTTSPKSARMAQNQAQTRDVQLPQFVRLALRQSNRIQNQGRHGPHDKIIRLTTSDDTAEADSVLRAWRQGMLLPRYELMPSGNHNWATSEKSPTHREALREQSHNSQRHEPSSTTRTTAGASHALTKPDVNSVRKTKYKQTRLPHAVRSAQAPMHNPSRLGTKVGEGQLRKKSSARRYTPALRSAQLETLQQDFDNHHREEAFERRMQCLTENVALPGRHARSSEYQITRFLYNHDQQDQIRTGTDQIRPAVPAVEHDTTMDFPHRPRKSRPQRLNAEASEYRQPDELTQIDANNADDEQDKINISSPVLHGFGLFGSRYTVNFNIEPLPPGFLFQADTIIGSGKLAEALDLSNQDLDNPRGQTHFAFADQSRNWGVWNEDVAADFSRMTVETMDELQRLHIVSAGAGLNQVRNFMDQNVNASLRSAVTYCSKCVYFVDAVDRQHFAESLCRLVNDVSDIIEEYQTDVSRNPKAFNETRQYLVILAVLAKQVTCHPTVSRGTKDRASDVLNATALSLSKHCIADQFEQLRADYESCRNAALLEEGISGSAWALSSLVILINSFQTLGSDANFWLVISAALFGDIQGYCAVSDFERQWHSLFTILPALDIDSRGVLQRSARNRSSEAWTIPKACILRTFELYEMSSRIRGFTVNDYIRTLLSRCWCLIERWHWWRSEPILNTIFDFFSGRSLGFLHKEESQGSLEFLEELSSQPSLQVLPSDRSFHIFVKLLTTSFLRMRDNHVYDGRKISGLAWRFIPSHGRTYNKDMDLKQSDLDALQNHHDLLVALYYALPPVHRPKANLVRDLVDHTKSHRKACDVNVRAWANLTAFQASTAEPLETMQPLSEWFVALVRAAVHQYRLAKSEAEQDFEEARKEGSTSDEVRLQAVIASNQRPIAATIVNALAGLKRALQSARNISSVRYLVKTTQFWTVLDLFDPSQRRLLSAMLEAVQAMDTALEIDEKLSSTIESRSLSEDSQEFGDISALQEFAAHDTTTPSSLLDAVADTLVTPMGQFVSNVFGADSAPDESLLQRVISVWVSIANRLVKTSARDWSAFLNEYSTQSWAQMRNTPQWRKYTPYFMAHVVQQPTFPGDESVAQKVLNAWVLSLVEREASLKFQHVLTAALLNHCREERLLQNLPFAQDQDGQFHIKLSELRQRRLPLLSSLLSNMRESLAEAHSNHNRPMAESRNMYAAVLRQLMQAMKHNYQELQTEKESEVADSTAQGSYVEFVQHVVSLLQQHTSDICKVDPFFTDSNAFPLPVRDPTYVVGKLKRYSPRLGEAKSRKELAVFMQTVSERAAVDGQQQYLAEQLFEAMKATPEQDSSNGPSLRHVLLTSMFPAYINTIFATTCGWILAIPMLDACKNVAMDLIYKVDFGNDGAVLATTESVTAVLHSINGQCQSGLARAGLSEMAKYMHVLAIMFDVCSSVLQLASVVQHATSHGRDLLHLLRALNRQARGIEQVLDGAVEVDCLECAGGGPSPWPDTQEFVKRQIYESLSNWQVVDGRYFLRRGNLLKEIIVRLGDANEERAVLRQSIRSFKGRYEATFAPRQRKTSGGGKEL</sequence>
<accession>N1Q6S5</accession>
<dbReference type="HOGENOM" id="CLU_000374_2_0_1"/>
<name>N1Q6S5_PSEFD</name>
<keyword evidence="1" id="KW-0175">Coiled coil</keyword>
<proteinExistence type="predicted"/>
<feature type="compositionally biased region" description="Low complexity" evidence="2">
    <location>
        <begin position="223"/>
        <end position="236"/>
    </location>
</feature>
<dbReference type="Pfam" id="PF09462">
    <property type="entry name" value="Mus7"/>
    <property type="match status" value="1"/>
</dbReference>
<evidence type="ECO:0000313" key="3">
    <source>
        <dbReference type="EMBL" id="EME88224.1"/>
    </source>
</evidence>
<evidence type="ECO:0000313" key="4">
    <source>
        <dbReference type="Proteomes" id="UP000016932"/>
    </source>
</evidence>
<evidence type="ECO:0000256" key="2">
    <source>
        <dbReference type="SAM" id="MobiDB-lite"/>
    </source>
</evidence>
<feature type="region of interest" description="Disordered" evidence="2">
    <location>
        <begin position="473"/>
        <end position="569"/>
    </location>
</feature>
<dbReference type="STRING" id="383855.N1Q6S5"/>
<feature type="compositionally biased region" description="Polar residues" evidence="2">
    <location>
        <begin position="359"/>
        <end position="372"/>
    </location>
</feature>
<dbReference type="VEuPathDB" id="FungiDB:MYCFIDRAFT_192447"/>
<feature type="region of interest" description="Disordered" evidence="2">
    <location>
        <begin position="49"/>
        <end position="94"/>
    </location>
</feature>
<dbReference type="EMBL" id="KB446555">
    <property type="protein sequence ID" value="EME88224.1"/>
    <property type="molecule type" value="Genomic_DNA"/>
</dbReference>
<feature type="region of interest" description="Disordered" evidence="2">
    <location>
        <begin position="222"/>
        <end position="255"/>
    </location>
</feature>
<evidence type="ECO:0000256" key="1">
    <source>
        <dbReference type="SAM" id="Coils"/>
    </source>
</evidence>
<feature type="region of interest" description="Disordered" evidence="2">
    <location>
        <begin position="651"/>
        <end position="673"/>
    </location>
</feature>
<dbReference type="GO" id="GO:0035361">
    <property type="term" value="C:Cul8-RING ubiquitin ligase complex"/>
    <property type="evidence" value="ECO:0007669"/>
    <property type="project" value="TreeGrafter"/>
</dbReference>
<dbReference type="OrthoDB" id="2386201at2759"/>
<reference evidence="3 4" key="1">
    <citation type="journal article" date="2012" name="PLoS Pathog.">
        <title>Diverse lifestyles and strategies of plant pathogenesis encoded in the genomes of eighteen Dothideomycetes fungi.</title>
        <authorList>
            <person name="Ohm R.A."/>
            <person name="Feau N."/>
            <person name="Henrissat B."/>
            <person name="Schoch C.L."/>
            <person name="Horwitz B.A."/>
            <person name="Barry K.W."/>
            <person name="Condon B.J."/>
            <person name="Copeland A.C."/>
            <person name="Dhillon B."/>
            <person name="Glaser F."/>
            <person name="Hesse C.N."/>
            <person name="Kosti I."/>
            <person name="LaButti K."/>
            <person name="Lindquist E.A."/>
            <person name="Lucas S."/>
            <person name="Salamov A.A."/>
            <person name="Bradshaw R.E."/>
            <person name="Ciuffetti L."/>
            <person name="Hamelin R.C."/>
            <person name="Kema G.H.J."/>
            <person name="Lawrence C."/>
            <person name="Scott J.A."/>
            <person name="Spatafora J.W."/>
            <person name="Turgeon B.G."/>
            <person name="de Wit P.J.G.M."/>
            <person name="Zhong S."/>
            <person name="Goodwin S.B."/>
            <person name="Grigoriev I.V."/>
        </authorList>
    </citation>
    <scope>NUCLEOTIDE SEQUENCE [LARGE SCALE GENOMIC DNA]</scope>
    <source>
        <strain evidence="3 4">CIRAD86</strain>
    </source>
</reference>
<dbReference type="KEGG" id="pfj:MYCFIDRAFT_192447"/>
<feature type="region of interest" description="Disordered" evidence="2">
    <location>
        <begin position="319"/>
        <end position="401"/>
    </location>
</feature>
<protein>
    <submittedName>
        <fullName evidence="3">Uncharacterized protein</fullName>
    </submittedName>
</protein>
<organism evidence="3 4">
    <name type="scientific">Pseudocercospora fijiensis (strain CIRAD86)</name>
    <name type="common">Black leaf streak disease fungus</name>
    <name type="synonym">Mycosphaerella fijiensis</name>
    <dbReference type="NCBI Taxonomy" id="383855"/>
    <lineage>
        <taxon>Eukaryota</taxon>
        <taxon>Fungi</taxon>
        <taxon>Dikarya</taxon>
        <taxon>Ascomycota</taxon>
        <taxon>Pezizomycotina</taxon>
        <taxon>Dothideomycetes</taxon>
        <taxon>Dothideomycetidae</taxon>
        <taxon>Mycosphaerellales</taxon>
        <taxon>Mycosphaerellaceae</taxon>
        <taxon>Pseudocercospora</taxon>
    </lineage>
</organism>
<dbReference type="eggNOG" id="ENOG502QSDS">
    <property type="taxonomic scope" value="Eukaryota"/>
</dbReference>
<feature type="compositionally biased region" description="Low complexity" evidence="2">
    <location>
        <begin position="118"/>
        <end position="130"/>
    </location>
</feature>